<organism evidence="2 3">
    <name type="scientific">Acanthosepion pharaonis</name>
    <name type="common">Pharaoh cuttlefish</name>
    <name type="synonym">Sepia pharaonis</name>
    <dbReference type="NCBI Taxonomy" id="158019"/>
    <lineage>
        <taxon>Eukaryota</taxon>
        <taxon>Metazoa</taxon>
        <taxon>Spiralia</taxon>
        <taxon>Lophotrochozoa</taxon>
        <taxon>Mollusca</taxon>
        <taxon>Cephalopoda</taxon>
        <taxon>Coleoidea</taxon>
        <taxon>Decapodiformes</taxon>
        <taxon>Sepiida</taxon>
        <taxon>Sepiina</taxon>
        <taxon>Sepiidae</taxon>
        <taxon>Acanthosepion</taxon>
    </lineage>
</organism>
<comment type="caution">
    <text evidence="2">The sequence shown here is derived from an EMBL/GenBank/DDBJ whole genome shotgun (WGS) entry which is preliminary data.</text>
</comment>
<proteinExistence type="predicted"/>
<reference evidence="2" key="1">
    <citation type="submission" date="2021-01" db="EMBL/GenBank/DDBJ databases">
        <authorList>
            <person name="Li R."/>
            <person name="Bekaert M."/>
        </authorList>
    </citation>
    <scope>NUCLEOTIDE SEQUENCE</scope>
    <source>
        <strain evidence="2">Farmed</strain>
    </source>
</reference>
<feature type="transmembrane region" description="Helical" evidence="1">
    <location>
        <begin position="162"/>
        <end position="184"/>
    </location>
</feature>
<keyword evidence="3" id="KW-1185">Reference proteome</keyword>
<name>A0A812EX46_ACAPH</name>
<evidence type="ECO:0000313" key="2">
    <source>
        <dbReference type="EMBL" id="CAE1331057.1"/>
    </source>
</evidence>
<feature type="transmembrane region" description="Helical" evidence="1">
    <location>
        <begin position="80"/>
        <end position="103"/>
    </location>
</feature>
<dbReference type="AlphaFoldDB" id="A0A812EX46"/>
<feature type="transmembrane region" description="Helical" evidence="1">
    <location>
        <begin position="109"/>
        <end position="130"/>
    </location>
</feature>
<keyword evidence="1" id="KW-0812">Transmembrane</keyword>
<gene>
    <name evidence="2" type="ORF">SPHA_80318</name>
</gene>
<protein>
    <submittedName>
        <fullName evidence="2">Uncharacterized protein</fullName>
    </submittedName>
</protein>
<feature type="transmembrane region" description="Helical" evidence="1">
    <location>
        <begin position="43"/>
        <end position="68"/>
    </location>
</feature>
<evidence type="ECO:0000256" key="1">
    <source>
        <dbReference type="SAM" id="Phobius"/>
    </source>
</evidence>
<keyword evidence="1" id="KW-0472">Membrane</keyword>
<dbReference type="EMBL" id="CAHIKZ030005597">
    <property type="protein sequence ID" value="CAE1331057.1"/>
    <property type="molecule type" value="Genomic_DNA"/>
</dbReference>
<evidence type="ECO:0000313" key="3">
    <source>
        <dbReference type="Proteomes" id="UP000597762"/>
    </source>
</evidence>
<sequence>MTTDEWTSFTFQFNIFVKVISIFFLLSYWSFLFASLFVSLVAFSIFFLPLLVCLFVCLFLSLSLSFFLSFFPSFFLSYSLSFFLSFFLLSFFFPSFFLFSFLLSYSLSFFHFFVHLFLFFIPLLFVLHIFQLLHHFRLPPAIAWLLVFLFIPYRIFPLPLPLVIHLSCFLFASLSSSLLTFICFSYNVPRLQSSIFAFLLRDLSFLFSIFLSSSLFT</sequence>
<feature type="transmembrane region" description="Helical" evidence="1">
    <location>
        <begin position="15"/>
        <end position="37"/>
    </location>
</feature>
<feature type="transmembrane region" description="Helical" evidence="1">
    <location>
        <begin position="137"/>
        <end position="156"/>
    </location>
</feature>
<dbReference type="Proteomes" id="UP000597762">
    <property type="component" value="Unassembled WGS sequence"/>
</dbReference>
<accession>A0A812EX46</accession>
<keyword evidence="1" id="KW-1133">Transmembrane helix</keyword>
<feature type="transmembrane region" description="Helical" evidence="1">
    <location>
        <begin position="196"/>
        <end position="216"/>
    </location>
</feature>